<dbReference type="GeneID" id="300577143"/>
<dbReference type="RefSeq" id="XP_073559172.1">
    <property type="nucleotide sequence ID" value="XM_073702693.1"/>
</dbReference>
<dbReference type="EMBL" id="PPTA01000006">
    <property type="protein sequence ID" value="TFB02971.1"/>
    <property type="molecule type" value="Genomic_DNA"/>
</dbReference>
<dbReference type="Proteomes" id="UP001642720">
    <property type="component" value="Unassembled WGS sequence"/>
</dbReference>
<proteinExistence type="predicted"/>
<comment type="caution">
    <text evidence="1">The sequence shown here is derived from an EMBL/GenBank/DDBJ whole genome shotgun (WGS) entry which is preliminary data.</text>
</comment>
<evidence type="ECO:0000313" key="1">
    <source>
        <dbReference type="EMBL" id="TFB02971.1"/>
    </source>
</evidence>
<reference evidence="1 2" key="1">
    <citation type="submission" date="2018-01" db="EMBL/GenBank/DDBJ databases">
        <title>Genome characterization of the sugarcane-associated fungus Trichoderma ghanense CCMA-1212 and their application in lignocelulose bioconversion.</title>
        <authorList>
            <person name="Steindorff A.S."/>
            <person name="Mendes T.D."/>
            <person name="Vilela E.S.D."/>
            <person name="Rodrigues D.S."/>
            <person name="Formighieri E.F."/>
            <person name="Melo I.S."/>
            <person name="Favaro L.C.L."/>
        </authorList>
    </citation>
    <scope>NUCLEOTIDE SEQUENCE [LARGE SCALE GENOMIC DNA]</scope>
    <source>
        <strain evidence="1 2">CCMA-1212</strain>
    </source>
</reference>
<gene>
    <name evidence="1" type="ORF">CCMA1212_005433</name>
</gene>
<accession>A0ABY2H4A3</accession>
<keyword evidence="2" id="KW-1185">Reference proteome</keyword>
<protein>
    <submittedName>
        <fullName evidence="1">Uncharacterized protein</fullName>
    </submittedName>
</protein>
<organism evidence="1 2">
    <name type="scientific">Trichoderma ghanense</name>
    <dbReference type="NCBI Taxonomy" id="65468"/>
    <lineage>
        <taxon>Eukaryota</taxon>
        <taxon>Fungi</taxon>
        <taxon>Dikarya</taxon>
        <taxon>Ascomycota</taxon>
        <taxon>Pezizomycotina</taxon>
        <taxon>Sordariomycetes</taxon>
        <taxon>Hypocreomycetidae</taxon>
        <taxon>Hypocreales</taxon>
        <taxon>Hypocreaceae</taxon>
        <taxon>Trichoderma</taxon>
    </lineage>
</organism>
<evidence type="ECO:0000313" key="2">
    <source>
        <dbReference type="Proteomes" id="UP001642720"/>
    </source>
</evidence>
<name>A0ABY2H4A3_9HYPO</name>
<sequence length="88" mass="9908">MEHREWCPRKENHADGRPGSLAWAHFAVQSGCSLWASTELLAWMTAGARPSPHIAASSHLTSRMLEPKTPIEFESVRRLIHGRRLTGH</sequence>